<protein>
    <submittedName>
        <fullName evidence="10">Ankyrin-2</fullName>
    </submittedName>
</protein>
<dbReference type="PANTHER" id="PTHR24123:SF141">
    <property type="entry name" value="ANKYRIN 2, ISOFORM U"/>
    <property type="match status" value="1"/>
</dbReference>
<dbReference type="PROSITE" id="PS50297">
    <property type="entry name" value="ANK_REP_REGION"/>
    <property type="match status" value="5"/>
</dbReference>
<evidence type="ECO:0000256" key="5">
    <source>
        <dbReference type="ARBA" id="ARBA00023043"/>
    </source>
</evidence>
<feature type="compositionally biased region" description="Acidic residues" evidence="8">
    <location>
        <begin position="1926"/>
        <end position="1956"/>
    </location>
</feature>
<feature type="compositionally biased region" description="Acidic residues" evidence="8">
    <location>
        <begin position="1876"/>
        <end position="1885"/>
    </location>
</feature>
<dbReference type="OrthoDB" id="20872at2759"/>
<feature type="compositionally biased region" description="Low complexity" evidence="8">
    <location>
        <begin position="1957"/>
        <end position="1968"/>
    </location>
</feature>
<feature type="repeat" description="ANK" evidence="7">
    <location>
        <begin position="128"/>
        <end position="160"/>
    </location>
</feature>
<dbReference type="SMART" id="SM00218">
    <property type="entry name" value="ZU5"/>
    <property type="match status" value="1"/>
</dbReference>
<feature type="region of interest" description="Disordered" evidence="8">
    <location>
        <begin position="1914"/>
        <end position="2083"/>
    </location>
</feature>
<dbReference type="Proteomes" id="UP000316759">
    <property type="component" value="Unassembled WGS sequence"/>
</dbReference>
<evidence type="ECO:0000256" key="6">
    <source>
        <dbReference type="ARBA" id="ARBA00023136"/>
    </source>
</evidence>
<dbReference type="Pfam" id="PF17809">
    <property type="entry name" value="UPA_2"/>
    <property type="match status" value="1"/>
</dbReference>
<dbReference type="InterPro" id="IPR000906">
    <property type="entry name" value="ZU5_dom"/>
</dbReference>
<dbReference type="PROSITE" id="PS51145">
    <property type="entry name" value="ZU5"/>
    <property type="match status" value="2"/>
</dbReference>
<name>A0A504YV34_FASGI</name>
<dbReference type="PROSITE" id="PS50088">
    <property type="entry name" value="ANK_REPEAT"/>
    <property type="match status" value="5"/>
</dbReference>
<evidence type="ECO:0000256" key="7">
    <source>
        <dbReference type="PROSITE-ProRule" id="PRU00023"/>
    </source>
</evidence>
<keyword evidence="11" id="KW-1185">Reference proteome</keyword>
<keyword evidence="4" id="KW-0677">Repeat</keyword>
<dbReference type="GO" id="GO:0005737">
    <property type="term" value="C:cytoplasm"/>
    <property type="evidence" value="ECO:0007669"/>
    <property type="project" value="UniProtKB-SubCell"/>
</dbReference>
<feature type="domain" description="ZU5" evidence="9">
    <location>
        <begin position="583"/>
        <end position="725"/>
    </location>
</feature>
<evidence type="ECO:0000313" key="11">
    <source>
        <dbReference type="Proteomes" id="UP000316759"/>
    </source>
</evidence>
<dbReference type="InterPro" id="IPR002110">
    <property type="entry name" value="Ankyrin_rpt"/>
</dbReference>
<reference evidence="10 11" key="1">
    <citation type="submission" date="2019-04" db="EMBL/GenBank/DDBJ databases">
        <title>Annotation for the trematode Fasciola gigantica.</title>
        <authorList>
            <person name="Choi Y.-J."/>
        </authorList>
    </citation>
    <scope>NUCLEOTIDE SEQUENCE [LARGE SCALE GENOMIC DNA]</scope>
    <source>
        <strain evidence="10">Uganda_cow_1</strain>
    </source>
</reference>
<dbReference type="Gene3D" id="1.25.40.20">
    <property type="entry name" value="Ankyrin repeat-containing domain"/>
    <property type="match status" value="1"/>
</dbReference>
<dbReference type="InterPro" id="IPR036770">
    <property type="entry name" value="Ankyrin_rpt-contain_sf"/>
</dbReference>
<dbReference type="PRINTS" id="PR01415">
    <property type="entry name" value="ANKYRIN"/>
</dbReference>
<dbReference type="PANTHER" id="PTHR24123">
    <property type="entry name" value="ANKYRIN REPEAT-CONTAINING"/>
    <property type="match status" value="1"/>
</dbReference>
<feature type="repeat" description="ANK" evidence="7">
    <location>
        <begin position="94"/>
        <end position="126"/>
    </location>
</feature>
<dbReference type="Gene3D" id="2.60.40.2660">
    <property type="match status" value="1"/>
</dbReference>
<evidence type="ECO:0000256" key="2">
    <source>
        <dbReference type="ARBA" id="ARBA00004496"/>
    </source>
</evidence>
<feature type="repeat" description="ANK" evidence="7">
    <location>
        <begin position="167"/>
        <end position="199"/>
    </location>
</feature>
<keyword evidence="3" id="KW-0963">Cytoplasm</keyword>
<gene>
    <name evidence="10" type="ORF">FGIG_05341</name>
</gene>
<dbReference type="EMBL" id="SUNJ01004390">
    <property type="protein sequence ID" value="TPP64475.1"/>
    <property type="molecule type" value="Genomic_DNA"/>
</dbReference>
<evidence type="ECO:0000259" key="9">
    <source>
        <dbReference type="PROSITE" id="PS51145"/>
    </source>
</evidence>
<proteinExistence type="predicted"/>
<dbReference type="Pfam" id="PF00023">
    <property type="entry name" value="Ank"/>
    <property type="match status" value="1"/>
</dbReference>
<feature type="repeat" description="ANK" evidence="7">
    <location>
        <begin position="27"/>
        <end position="59"/>
    </location>
</feature>
<dbReference type="Pfam" id="PF00791">
    <property type="entry name" value="ZU5"/>
    <property type="match status" value="1"/>
</dbReference>
<feature type="compositionally biased region" description="Acidic residues" evidence="8">
    <location>
        <begin position="1969"/>
        <end position="1993"/>
    </location>
</feature>
<dbReference type="SMART" id="SM00248">
    <property type="entry name" value="ANK"/>
    <property type="match status" value="6"/>
</dbReference>
<organism evidence="10 11">
    <name type="scientific">Fasciola gigantica</name>
    <name type="common">Giant liver fluke</name>
    <dbReference type="NCBI Taxonomy" id="46835"/>
    <lineage>
        <taxon>Eukaryota</taxon>
        <taxon>Metazoa</taxon>
        <taxon>Spiralia</taxon>
        <taxon>Lophotrochozoa</taxon>
        <taxon>Platyhelminthes</taxon>
        <taxon>Trematoda</taxon>
        <taxon>Digenea</taxon>
        <taxon>Plagiorchiida</taxon>
        <taxon>Echinostomata</taxon>
        <taxon>Echinostomatoidea</taxon>
        <taxon>Fasciolidae</taxon>
        <taxon>Fasciola</taxon>
    </lineage>
</organism>
<keyword evidence="5 7" id="KW-0040">ANK repeat</keyword>
<dbReference type="Gene3D" id="2.60.220.30">
    <property type="match status" value="2"/>
</dbReference>
<accession>A0A504YV34</accession>
<feature type="compositionally biased region" description="Acidic residues" evidence="8">
    <location>
        <begin position="2011"/>
        <end position="2059"/>
    </location>
</feature>
<evidence type="ECO:0000256" key="3">
    <source>
        <dbReference type="ARBA" id="ARBA00022490"/>
    </source>
</evidence>
<feature type="compositionally biased region" description="Acidic residues" evidence="8">
    <location>
        <begin position="2067"/>
        <end position="2083"/>
    </location>
</feature>
<feature type="region of interest" description="Disordered" evidence="8">
    <location>
        <begin position="2182"/>
        <end position="2207"/>
    </location>
</feature>
<dbReference type="Pfam" id="PF13857">
    <property type="entry name" value="Ank_5"/>
    <property type="match status" value="1"/>
</dbReference>
<sequence>MASYYNQSPVLKLLTEHGADVNKPVRNGFTPLHLTAKSNNLASAEVLVQNGATVDVGSRNGYTPLHLAAQDGQIEFVDALVNKYRADPACAAQDGLTPLHLAVQEDKVSVAECLLNAGASIDAPTQEAGFTPLHTAAYRGQLASVRLLLTRLADAGRTDAVNARTSMGSTPLHLAAQQGHLQVVLKLLQSGADPNARNRQGWTAAQLAYKQHYLNLFEALQKVTTNVKDWSQPSLTGAGPDGLCDGDPNMVTGSIALEKVEHMIDHVISDSDEEGGELIPTPALLRRYQKPRLSVDKQDDKWSRTESYDLICQQLEYMKNHSDATDETTIPSTPMLRVGPDVIRPASLIVTSRRGVQRDEPIRSSVYDSITDERPKSYMSDQISPDVISRQMISVQETKASPAAISAWSFDADNLQLMRKPIKSGFLISFLVDARGCLVEAQRRADLRFYIPPNACPRPTRIICRILRPEFAPNGPSMNDGDCLAARILEMGPYQAQFALPILIEVPHIASLRGHEREIIVLRSETGNTWKEHQMDATDQAVHDALGDAFDRVEPSSALTERRIHRILTTDFPQYFALLSRFRQEITLVGSDGGLISSTVCPQVQAVFPPGALQKKIKVGLQAQPIARELVTRLVGPRVSVSSVVSVEPRRRKFHKPITLTIPLPRPPPKVDPGATPNVRLLCSLSGGTNPAVWEDITGTTPLTRHKDCVSFTTTVSARLWLIDCPNSALAIEIANRIYRESIVPPIVGRFAVYTRQSMNLDTASMPIDGVTNITGTPRIRQSGMELAQIRCLCLTDDNEDKTLECLERFGLVAVGASSELLEDHPYWIEMTGNLVPITKADSQPHLIVRPFQDNRITFPVRIRSDMLETEKDEAMVTGKIHFMRDPRHLVREPEDISPPQRPVTTLDIHLPRPGQSVLIVTAGFQFQIQFELETIRYARTTTGPMSDQEKAALMLGLWQQRAVDAGLTEQDALGNRLADALKAIHRSDVIHPSMTAVRPVWAEEERTVAMAILDKEIALPRVEEVSAEREKVEQAESGQATPVPQPTTPTAITELARPLQVAPVPGAVVEQPAELPTERDVTFVSVAEITPQLQVQPGAPAPPVEIPEAVVSPVAGAAQPGIVPSAEPKWQTEFLDQVDREQLPTVPKLHQIEVQVDGMVTQPMVEHEAEGVTEWPPFLTEAKFAPVVAEVPAPVTAVGLKDIGVEYVPTESVEGWKAQLLEHLQITGVELETVPVSTKAAVPGEPEQLVPDDQLQAAIHVRHPDVVSAVPETEMRPADREARLLIAQELAETVGEEEVSPVPAPDTISGIVEEPIIPVAAERRVVQIPTTAEPVTVLAVEPMEQAPTAVSEQMVESRFEREVEALRPEITIPVMDYYEPPTEVIPTEPTITQLEQELIPGVREPTEKLEELILTPAVETVGEVEKAVEAPAYSVVQELRAEVWPTPAEPIHLVDEEELELPAEHSDEEGFEHIYHEAALLEAEVGSPPKAEVMLRPSKPQVPTEVGWEPVGPAEMELDATLVMEAMAESAPQAPVQAKISPFTTFPPGSAGHDVVQSSPEESHEFRDVEEVLPDGTVIKTRTATAETIQSVSCRNWEEGVDAATESGAYTIEEPEETTEIEEVEEVLPDGTVITRLVTTKHIIDRVTEHAVSDEVIQPEETEFIQLPQQPETTQPHEQPPQPIPEQIQAEMKQLSEAGWEIPTENYIRQLTEDNESPVEILGIAEEAAANETVIEHAAPELTEEVPTETKRVLKIADLQTPMEENLVEIQKTFEHPMDIAMIQAESTELEEIDGGAQEVTKTEESTKTEQAFPKGSQKYEERYTTTIGTQKGRSHEKPQEAHTEDKQIETPAREHKREADGDKKVLKDRKPGEGEGEGEVELEALVEAEVAPEAEAEVEVEMRAVLEAEREAEAEVEIEREAEVEVEAEGEAEAEMEVEAEAEAEIEAEAEAEAAAEAVSEAVAEAVAEEEAEAEAEAVVEEHESEAEVEVEAEREAEVEAEAVREAEAEAEAVGEPEAESEAEVEVEVEALAEAEVEAEAVAEAVAEAEAEGEFEVEAEREAEVELEAGLEAEPEAEAEAEVEIVAETEAERVVEAEAEGEAEAEAATVSEVEAERVRVSEAAPEVEVETVAIDLVTERREEPEVEFEAVARVADEAEMGMEAGVDGCAEVAAAAVTSSCGRIGGEGEGKGRRRRRRRRRGEEK</sequence>
<dbReference type="InterPro" id="IPR051165">
    <property type="entry name" value="Multifunctional_ANK_Repeat"/>
</dbReference>
<keyword evidence="6" id="KW-0472">Membrane</keyword>
<feature type="compositionally biased region" description="Basic and acidic residues" evidence="8">
    <location>
        <begin position="1914"/>
        <end position="1925"/>
    </location>
</feature>
<dbReference type="InterPro" id="IPR040745">
    <property type="entry name" value="Ankyrin_UPA"/>
</dbReference>
<comment type="subcellular location">
    <subcellularLocation>
        <location evidence="2">Cytoplasm</location>
    </subcellularLocation>
    <subcellularLocation>
        <location evidence="1">Membrane</location>
    </subcellularLocation>
</comment>
<dbReference type="GO" id="GO:0016020">
    <property type="term" value="C:membrane"/>
    <property type="evidence" value="ECO:0007669"/>
    <property type="project" value="UniProtKB-SubCell"/>
</dbReference>
<evidence type="ECO:0000256" key="1">
    <source>
        <dbReference type="ARBA" id="ARBA00004370"/>
    </source>
</evidence>
<feature type="domain" description="ZU5" evidence="9">
    <location>
        <begin position="426"/>
        <end position="581"/>
    </location>
</feature>
<feature type="compositionally biased region" description="Basic and acidic residues" evidence="8">
    <location>
        <begin position="1835"/>
        <end position="1875"/>
    </location>
</feature>
<dbReference type="STRING" id="46835.A0A504YV34"/>
<feature type="compositionally biased region" description="Basic and acidic residues" evidence="8">
    <location>
        <begin position="1994"/>
        <end position="2010"/>
    </location>
</feature>
<evidence type="ECO:0000256" key="4">
    <source>
        <dbReference type="ARBA" id="ARBA00022737"/>
    </source>
</evidence>
<comment type="caution">
    <text evidence="10">The sequence shown here is derived from an EMBL/GenBank/DDBJ whole genome shotgun (WGS) entry which is preliminary data.</text>
</comment>
<feature type="compositionally biased region" description="Basic residues" evidence="8">
    <location>
        <begin position="2194"/>
        <end position="2207"/>
    </location>
</feature>
<dbReference type="SUPFAM" id="SSF48403">
    <property type="entry name" value="Ankyrin repeat"/>
    <property type="match status" value="1"/>
</dbReference>
<feature type="region of interest" description="Disordered" evidence="8">
    <location>
        <begin position="1793"/>
        <end position="1885"/>
    </location>
</feature>
<dbReference type="Pfam" id="PF12796">
    <property type="entry name" value="Ank_2"/>
    <property type="match status" value="1"/>
</dbReference>
<evidence type="ECO:0000313" key="10">
    <source>
        <dbReference type="EMBL" id="TPP64475.1"/>
    </source>
</evidence>
<dbReference type="FunFam" id="2.60.220.30:FF:000009">
    <property type="entry name" value="Ankyrin 2, isoform G"/>
    <property type="match status" value="1"/>
</dbReference>
<feature type="repeat" description="ANK" evidence="7">
    <location>
        <begin position="60"/>
        <end position="83"/>
    </location>
</feature>
<evidence type="ECO:0000256" key="8">
    <source>
        <dbReference type="SAM" id="MobiDB-lite"/>
    </source>
</evidence>